<dbReference type="GO" id="GO:0016491">
    <property type="term" value="F:oxidoreductase activity"/>
    <property type="evidence" value="ECO:0007669"/>
    <property type="project" value="InterPro"/>
</dbReference>
<proteinExistence type="predicted"/>
<dbReference type="EMBL" id="CP036290">
    <property type="protein sequence ID" value="QDU85564.1"/>
    <property type="molecule type" value="Genomic_DNA"/>
</dbReference>
<dbReference type="PANTHER" id="PTHR21197">
    <property type="entry name" value="UDP-GALACTOPYRANOSE MUTASE"/>
    <property type="match status" value="1"/>
</dbReference>
<dbReference type="SUPFAM" id="SSF51905">
    <property type="entry name" value="FAD/NAD(P)-binding domain"/>
    <property type="match status" value="1"/>
</dbReference>
<accession>A0A518D265</accession>
<dbReference type="Proteomes" id="UP000319342">
    <property type="component" value="Chromosome"/>
</dbReference>
<protein>
    <recommendedName>
        <fullName evidence="1">Amine oxidase domain-containing protein</fullName>
    </recommendedName>
</protein>
<dbReference type="PRINTS" id="PR00419">
    <property type="entry name" value="ADXRDTASE"/>
</dbReference>
<evidence type="ECO:0000313" key="3">
    <source>
        <dbReference type="Proteomes" id="UP000319342"/>
    </source>
</evidence>
<dbReference type="Pfam" id="PF01593">
    <property type="entry name" value="Amino_oxidase"/>
    <property type="match status" value="1"/>
</dbReference>
<dbReference type="PANTHER" id="PTHR21197:SF0">
    <property type="entry name" value="UDP-GALACTOPYRANOSE MUTASE"/>
    <property type="match status" value="1"/>
</dbReference>
<organism evidence="2 3">
    <name type="scientific">Rohdeia mirabilis</name>
    <dbReference type="NCBI Taxonomy" id="2528008"/>
    <lineage>
        <taxon>Bacteria</taxon>
        <taxon>Pseudomonadati</taxon>
        <taxon>Planctomycetota</taxon>
        <taxon>Planctomycetia</taxon>
        <taxon>Planctomycetia incertae sedis</taxon>
        <taxon>Rohdeia</taxon>
    </lineage>
</organism>
<dbReference type="AlphaFoldDB" id="A0A518D265"/>
<dbReference type="GO" id="GO:0008767">
    <property type="term" value="F:UDP-galactopyranose mutase activity"/>
    <property type="evidence" value="ECO:0007669"/>
    <property type="project" value="TreeGrafter"/>
</dbReference>
<keyword evidence="3" id="KW-1185">Reference proteome</keyword>
<feature type="domain" description="Amine oxidase" evidence="1">
    <location>
        <begin position="36"/>
        <end position="422"/>
    </location>
</feature>
<gene>
    <name evidence="2" type="ORF">Pla163_26960</name>
</gene>
<dbReference type="InterPro" id="IPR036188">
    <property type="entry name" value="FAD/NAD-bd_sf"/>
</dbReference>
<dbReference type="Gene3D" id="3.50.50.60">
    <property type="entry name" value="FAD/NAD(P)-binding domain"/>
    <property type="match status" value="1"/>
</dbReference>
<dbReference type="GO" id="GO:0050660">
    <property type="term" value="F:flavin adenine dinucleotide binding"/>
    <property type="evidence" value="ECO:0007669"/>
    <property type="project" value="TreeGrafter"/>
</dbReference>
<evidence type="ECO:0000313" key="2">
    <source>
        <dbReference type="EMBL" id="QDU85564.1"/>
    </source>
</evidence>
<evidence type="ECO:0000259" key="1">
    <source>
        <dbReference type="Pfam" id="PF01593"/>
    </source>
</evidence>
<reference evidence="2 3" key="1">
    <citation type="submission" date="2019-02" db="EMBL/GenBank/DDBJ databases">
        <title>Deep-cultivation of Planctomycetes and their phenomic and genomic characterization uncovers novel biology.</title>
        <authorList>
            <person name="Wiegand S."/>
            <person name="Jogler M."/>
            <person name="Boedeker C."/>
            <person name="Pinto D."/>
            <person name="Vollmers J."/>
            <person name="Rivas-Marin E."/>
            <person name="Kohn T."/>
            <person name="Peeters S.H."/>
            <person name="Heuer A."/>
            <person name="Rast P."/>
            <person name="Oberbeckmann S."/>
            <person name="Bunk B."/>
            <person name="Jeske O."/>
            <person name="Meyerdierks A."/>
            <person name="Storesund J.E."/>
            <person name="Kallscheuer N."/>
            <person name="Luecker S."/>
            <person name="Lage O.M."/>
            <person name="Pohl T."/>
            <person name="Merkel B.J."/>
            <person name="Hornburger P."/>
            <person name="Mueller R.-W."/>
            <person name="Bruemmer F."/>
            <person name="Labrenz M."/>
            <person name="Spormann A.M."/>
            <person name="Op den Camp H."/>
            <person name="Overmann J."/>
            <person name="Amann R."/>
            <person name="Jetten M.S.M."/>
            <person name="Mascher T."/>
            <person name="Medema M.H."/>
            <person name="Devos D.P."/>
            <person name="Kaster A.-K."/>
            <person name="Ovreas L."/>
            <person name="Rohde M."/>
            <person name="Galperin M.Y."/>
            <person name="Jogler C."/>
        </authorList>
    </citation>
    <scope>NUCLEOTIDE SEQUENCE [LARGE SCALE GENOMIC DNA]</scope>
    <source>
        <strain evidence="2 3">Pla163</strain>
    </source>
</reference>
<dbReference type="InterPro" id="IPR002937">
    <property type="entry name" value="Amino_oxidase"/>
</dbReference>
<dbReference type="RefSeq" id="WP_145189142.1">
    <property type="nucleotide sequence ID" value="NZ_CP036290.1"/>
</dbReference>
<sequence>MPGPTESDPLSGGPAIPPADASTSPARIAIVGGGVTGLSTALLARRAGLEVDVYEALPHSGGLAGCFGVGSFLFDFGPHELVTDNAELLELLKELCGDDLLQVRKRSAQYFQDRFIAYPFKLADLLQKVRKRFLVRALADAAAARLRGLTRRRPPANLEEWVRGHFGDTLFDFYFGPYTRKVWGLSPSLLDARTASQRIASDSIVALAVKSLKLQLFGKEEFEETHDEQRHNFHYVRGGMGELGNAMAREFERLGGRIHLGQRLLGVELDGSGERATELRFEDGTTARDFDYLVSTISLPEFFPLVRPRSPLVASHVSRLGFRGMVFCFVGFDRPQVLDHHWVYFPGVEIPFQRVTDFGHFNAGMAPAGRTGLTFELSSNPGERFWEMPDERILELCTDELERLKLASRDEVVEWKVVRVRRAYPMQVNGYAEIVEEVLDDLSRVTNVVPLGRQGIFRYCNTDECIEMSLDVVPRMVAREQSIRFQRASTWAGVGTQS</sequence>
<dbReference type="GO" id="GO:0005829">
    <property type="term" value="C:cytosol"/>
    <property type="evidence" value="ECO:0007669"/>
    <property type="project" value="TreeGrafter"/>
</dbReference>
<dbReference type="OrthoDB" id="9767561at2"/>
<name>A0A518D265_9BACT</name>